<dbReference type="AlphaFoldDB" id="A0A151SY07"/>
<evidence type="ECO:0000313" key="1">
    <source>
        <dbReference type="EMBL" id="KYP59672.1"/>
    </source>
</evidence>
<organism evidence="1 2">
    <name type="scientific">Cajanus cajan</name>
    <name type="common">Pigeon pea</name>
    <name type="synonym">Cajanus indicus</name>
    <dbReference type="NCBI Taxonomy" id="3821"/>
    <lineage>
        <taxon>Eukaryota</taxon>
        <taxon>Viridiplantae</taxon>
        <taxon>Streptophyta</taxon>
        <taxon>Embryophyta</taxon>
        <taxon>Tracheophyta</taxon>
        <taxon>Spermatophyta</taxon>
        <taxon>Magnoliopsida</taxon>
        <taxon>eudicotyledons</taxon>
        <taxon>Gunneridae</taxon>
        <taxon>Pentapetalae</taxon>
        <taxon>rosids</taxon>
        <taxon>fabids</taxon>
        <taxon>Fabales</taxon>
        <taxon>Fabaceae</taxon>
        <taxon>Papilionoideae</taxon>
        <taxon>50 kb inversion clade</taxon>
        <taxon>NPAAA clade</taxon>
        <taxon>indigoferoid/millettioid clade</taxon>
        <taxon>Phaseoleae</taxon>
        <taxon>Cajanus</taxon>
    </lineage>
</organism>
<evidence type="ECO:0000313" key="2">
    <source>
        <dbReference type="Proteomes" id="UP000075243"/>
    </source>
</evidence>
<proteinExistence type="predicted"/>
<accession>A0A151SY07</accession>
<sequence length="84" mass="10270">IYANQVLVRRGLWWHVGRRKSINIWSDPWLRSSGNHFVYNLPLAGMKDMCRAYLIQDEHTNWNVNLIYKIMRERYWEKILKIPP</sequence>
<reference evidence="1 2" key="1">
    <citation type="journal article" date="2012" name="Nat. Biotechnol.">
        <title>Draft genome sequence of pigeonpea (Cajanus cajan), an orphan legume crop of resource-poor farmers.</title>
        <authorList>
            <person name="Varshney R.K."/>
            <person name="Chen W."/>
            <person name="Li Y."/>
            <person name="Bharti A.K."/>
            <person name="Saxena R.K."/>
            <person name="Schlueter J.A."/>
            <person name="Donoghue M.T."/>
            <person name="Azam S."/>
            <person name="Fan G."/>
            <person name="Whaley A.M."/>
            <person name="Farmer A.D."/>
            <person name="Sheridan J."/>
            <person name="Iwata A."/>
            <person name="Tuteja R."/>
            <person name="Penmetsa R.V."/>
            <person name="Wu W."/>
            <person name="Upadhyaya H.D."/>
            <person name="Yang S.P."/>
            <person name="Shah T."/>
            <person name="Saxena K.B."/>
            <person name="Michael T."/>
            <person name="McCombie W.R."/>
            <person name="Yang B."/>
            <person name="Zhang G."/>
            <person name="Yang H."/>
            <person name="Wang J."/>
            <person name="Spillane C."/>
            <person name="Cook D.R."/>
            <person name="May G.D."/>
            <person name="Xu X."/>
            <person name="Jackson S.A."/>
        </authorList>
    </citation>
    <scope>NUCLEOTIDE SEQUENCE [LARGE SCALE GENOMIC DNA]</scope>
    <source>
        <strain evidence="2">cv. Asha</strain>
    </source>
</reference>
<name>A0A151SY07_CAJCA</name>
<dbReference type="EMBL" id="CM003612">
    <property type="protein sequence ID" value="KYP59672.1"/>
    <property type="molecule type" value="Genomic_DNA"/>
</dbReference>
<dbReference type="Proteomes" id="UP000075243">
    <property type="component" value="Chromosome 10"/>
</dbReference>
<gene>
    <name evidence="1" type="ORF">KK1_015109</name>
</gene>
<dbReference type="Gramene" id="C.cajan_14678.t">
    <property type="protein sequence ID" value="C.cajan_14678.t.cds1"/>
    <property type="gene ID" value="C.cajan_14678"/>
</dbReference>
<keyword evidence="2" id="KW-1185">Reference proteome</keyword>
<feature type="non-terminal residue" evidence="1">
    <location>
        <position position="1"/>
    </location>
</feature>
<protein>
    <submittedName>
        <fullName evidence="1">Uncharacterized protein</fullName>
    </submittedName>
</protein>